<sequence length="395" mass="44898">MSDWNSVSDSPDIPTDGPTSTSTSNDDKDQGENEEMEEQEESMDEDETYESPRPSASLTDQIKAMQQGMTMISRNMSYLMQRATREEEDRKRKIDSLKDSLDVNESQLKSLKGKKKKLEANLLKAQECSNAQRVATLYKTINTLQTTIFSSFYPIRNRFKTNGRVMMINTHFTVKEMEERSGAERDTQKLEEAFKSLQVNTEVKPHQNLKLPEMLKALKEEANRDHDNEDFFVCCIMSHGTQGKVYASDGFSIDILDILSLFKEKRCSSLMSKPKLFFIQACQGDKEQEIAGPYRDAFNSPSLTQASYTTEADFLIALATVPGYVAYRGEDGADFVNVLARVLKEHGKSQDLMSMMTIVSEELNNKYGNSPFCSTTLRRKLFFTHNLPVRPNTES</sequence>
<dbReference type="SMART" id="SM00115">
    <property type="entry name" value="CASc"/>
    <property type="match status" value="1"/>
</dbReference>
<evidence type="ECO:0000256" key="4">
    <source>
        <dbReference type="SAM" id="MobiDB-lite"/>
    </source>
</evidence>
<evidence type="ECO:0000256" key="2">
    <source>
        <dbReference type="RuleBase" id="RU003971"/>
    </source>
</evidence>
<dbReference type="SUPFAM" id="SSF52129">
    <property type="entry name" value="Caspase-like"/>
    <property type="match status" value="1"/>
</dbReference>
<accession>A0A9J7LJ89</accession>
<protein>
    <submittedName>
        <fullName evidence="8">Caspase-3-like</fullName>
    </submittedName>
</protein>
<dbReference type="PROSITE" id="PS50207">
    <property type="entry name" value="CASPASE_P10"/>
    <property type="match status" value="1"/>
</dbReference>
<dbReference type="InterPro" id="IPR002398">
    <property type="entry name" value="Pept_C14"/>
</dbReference>
<organism evidence="7 8">
    <name type="scientific">Branchiostoma floridae</name>
    <name type="common">Florida lancelet</name>
    <name type="synonym">Amphioxus</name>
    <dbReference type="NCBI Taxonomy" id="7739"/>
    <lineage>
        <taxon>Eukaryota</taxon>
        <taxon>Metazoa</taxon>
        <taxon>Chordata</taxon>
        <taxon>Cephalochordata</taxon>
        <taxon>Leptocardii</taxon>
        <taxon>Amphioxiformes</taxon>
        <taxon>Branchiostomatidae</taxon>
        <taxon>Branchiostoma</taxon>
    </lineage>
</organism>
<name>A0A9J7LJ89_BRAFL</name>
<dbReference type="InterPro" id="IPR011600">
    <property type="entry name" value="Pept_C14_caspase"/>
</dbReference>
<reference evidence="7" key="1">
    <citation type="journal article" date="2020" name="Nat. Ecol. Evol.">
        <title>Deeply conserved synteny resolves early events in vertebrate evolution.</title>
        <authorList>
            <person name="Simakov O."/>
            <person name="Marletaz F."/>
            <person name="Yue J.X."/>
            <person name="O'Connell B."/>
            <person name="Jenkins J."/>
            <person name="Brandt A."/>
            <person name="Calef R."/>
            <person name="Tung C.H."/>
            <person name="Huang T.K."/>
            <person name="Schmutz J."/>
            <person name="Satoh N."/>
            <person name="Yu J.K."/>
            <person name="Putnam N.H."/>
            <person name="Green R.E."/>
            <person name="Rokhsar D.S."/>
        </authorList>
    </citation>
    <scope>NUCLEOTIDE SEQUENCE [LARGE SCALE GENOMIC DNA]</scope>
    <source>
        <strain evidence="7">S238N-H82</strain>
    </source>
</reference>
<evidence type="ECO:0000313" key="7">
    <source>
        <dbReference type="Proteomes" id="UP000001554"/>
    </source>
</evidence>
<proteinExistence type="inferred from homology"/>
<dbReference type="InterPro" id="IPR001309">
    <property type="entry name" value="Pept_C14_p20"/>
</dbReference>
<comment type="similarity">
    <text evidence="1 2">Belongs to the peptidase C14A family.</text>
</comment>
<dbReference type="GO" id="GO:0006508">
    <property type="term" value="P:proteolysis"/>
    <property type="evidence" value="ECO:0007669"/>
    <property type="project" value="InterPro"/>
</dbReference>
<dbReference type="AlphaFoldDB" id="A0A9J7LJ89"/>
<dbReference type="OrthoDB" id="6416614at2759"/>
<feature type="domain" description="Caspase family p20" evidence="6">
    <location>
        <begin position="165"/>
        <end position="286"/>
    </location>
</feature>
<keyword evidence="7" id="KW-1185">Reference proteome</keyword>
<dbReference type="PANTHER" id="PTHR10454">
    <property type="entry name" value="CASPASE"/>
    <property type="match status" value="1"/>
</dbReference>
<dbReference type="Pfam" id="PF00656">
    <property type="entry name" value="Peptidase_C14"/>
    <property type="match status" value="1"/>
</dbReference>
<keyword evidence="3" id="KW-0175">Coiled coil</keyword>
<dbReference type="InterPro" id="IPR029030">
    <property type="entry name" value="Caspase-like_dom_sf"/>
</dbReference>
<feature type="compositionally biased region" description="Acidic residues" evidence="4">
    <location>
        <begin position="32"/>
        <end position="49"/>
    </location>
</feature>
<dbReference type="InterPro" id="IPR033139">
    <property type="entry name" value="Caspase_cys_AS"/>
</dbReference>
<dbReference type="Gene3D" id="3.40.50.1460">
    <property type="match status" value="1"/>
</dbReference>
<dbReference type="PANTHER" id="PTHR10454:SF248">
    <property type="entry name" value="CASPASE-8-LIKE"/>
    <property type="match status" value="1"/>
</dbReference>
<dbReference type="PROSITE" id="PS01122">
    <property type="entry name" value="CASPASE_CYS"/>
    <property type="match status" value="1"/>
</dbReference>
<dbReference type="PROSITE" id="PS50208">
    <property type="entry name" value="CASPASE_P20"/>
    <property type="match status" value="1"/>
</dbReference>
<evidence type="ECO:0000259" key="5">
    <source>
        <dbReference type="PROSITE" id="PS50207"/>
    </source>
</evidence>
<reference evidence="8" key="2">
    <citation type="submission" date="2025-08" db="UniProtKB">
        <authorList>
            <consortium name="RefSeq"/>
        </authorList>
    </citation>
    <scope>IDENTIFICATION</scope>
    <source>
        <strain evidence="8">S238N-H82</strain>
        <tissue evidence="8">Testes</tissue>
    </source>
</reference>
<evidence type="ECO:0000256" key="3">
    <source>
        <dbReference type="SAM" id="Coils"/>
    </source>
</evidence>
<dbReference type="GO" id="GO:0005737">
    <property type="term" value="C:cytoplasm"/>
    <property type="evidence" value="ECO:0000318"/>
    <property type="project" value="GO_Central"/>
</dbReference>
<dbReference type="InterPro" id="IPR002138">
    <property type="entry name" value="Pept_C14_p10"/>
</dbReference>
<feature type="region of interest" description="Disordered" evidence="4">
    <location>
        <begin position="1"/>
        <end position="58"/>
    </location>
</feature>
<evidence type="ECO:0000256" key="1">
    <source>
        <dbReference type="ARBA" id="ARBA00010134"/>
    </source>
</evidence>
<evidence type="ECO:0000313" key="8">
    <source>
        <dbReference type="RefSeq" id="XP_035683208.1"/>
    </source>
</evidence>
<dbReference type="GO" id="GO:0043525">
    <property type="term" value="P:positive regulation of neuron apoptotic process"/>
    <property type="evidence" value="ECO:0000318"/>
    <property type="project" value="GO_Central"/>
</dbReference>
<dbReference type="KEGG" id="bfo:118420486"/>
<feature type="coiled-coil region" evidence="3">
    <location>
        <begin position="80"/>
        <end position="128"/>
    </location>
</feature>
<dbReference type="GO" id="GO:0004197">
    <property type="term" value="F:cysteine-type endopeptidase activity"/>
    <property type="evidence" value="ECO:0000318"/>
    <property type="project" value="GO_Central"/>
</dbReference>
<gene>
    <name evidence="8" type="primary">LOC118420486</name>
</gene>
<evidence type="ECO:0000259" key="6">
    <source>
        <dbReference type="PROSITE" id="PS50208"/>
    </source>
</evidence>
<dbReference type="InterPro" id="IPR015917">
    <property type="entry name" value="Pept_C14A"/>
</dbReference>
<dbReference type="RefSeq" id="XP_035683208.1">
    <property type="nucleotide sequence ID" value="XM_035827315.1"/>
</dbReference>
<dbReference type="GO" id="GO:0006915">
    <property type="term" value="P:apoptotic process"/>
    <property type="evidence" value="ECO:0000318"/>
    <property type="project" value="GO_Central"/>
</dbReference>
<feature type="domain" description="Caspase family p10" evidence="5">
    <location>
        <begin position="310"/>
        <end position="371"/>
    </location>
</feature>
<dbReference type="GeneID" id="118420486"/>
<dbReference type="Proteomes" id="UP000001554">
    <property type="component" value="Chromosome 8"/>
</dbReference>